<keyword evidence="2" id="KW-1185">Reference proteome</keyword>
<proteinExistence type="predicted"/>
<dbReference type="Proteomes" id="UP001500124">
    <property type="component" value="Unassembled WGS sequence"/>
</dbReference>
<dbReference type="EMBL" id="BAABKC010000079">
    <property type="protein sequence ID" value="GAA5068631.1"/>
    <property type="molecule type" value="Genomic_DNA"/>
</dbReference>
<evidence type="ECO:0000313" key="1">
    <source>
        <dbReference type="EMBL" id="GAA5068631.1"/>
    </source>
</evidence>
<organism evidence="1 2">
    <name type="scientific">Streptomyces similanensis</name>
    <dbReference type="NCBI Taxonomy" id="1274988"/>
    <lineage>
        <taxon>Bacteria</taxon>
        <taxon>Bacillati</taxon>
        <taxon>Actinomycetota</taxon>
        <taxon>Actinomycetes</taxon>
        <taxon>Kitasatosporales</taxon>
        <taxon>Streptomycetaceae</taxon>
        <taxon>Streptomyces</taxon>
    </lineage>
</organism>
<name>A0ABP9L390_9ACTN</name>
<reference evidence="2" key="1">
    <citation type="journal article" date="2019" name="Int. J. Syst. Evol. Microbiol.">
        <title>The Global Catalogue of Microorganisms (GCM) 10K type strain sequencing project: providing services to taxonomists for standard genome sequencing and annotation.</title>
        <authorList>
            <consortium name="The Broad Institute Genomics Platform"/>
            <consortium name="The Broad Institute Genome Sequencing Center for Infectious Disease"/>
            <person name="Wu L."/>
            <person name="Ma J."/>
        </authorList>
    </citation>
    <scope>NUCLEOTIDE SEQUENCE [LARGE SCALE GENOMIC DNA]</scope>
    <source>
        <strain evidence="2">JCM 18410</strain>
    </source>
</reference>
<protein>
    <recommendedName>
        <fullName evidence="3">Radical SAM protein</fullName>
    </recommendedName>
</protein>
<comment type="caution">
    <text evidence="1">The sequence shown here is derived from an EMBL/GenBank/DDBJ whole genome shotgun (WGS) entry which is preliminary data.</text>
</comment>
<gene>
    <name evidence="1" type="ORF">GCM10023336_51990</name>
</gene>
<evidence type="ECO:0008006" key="3">
    <source>
        <dbReference type="Google" id="ProtNLM"/>
    </source>
</evidence>
<accession>A0ABP9L390</accession>
<evidence type="ECO:0000313" key="2">
    <source>
        <dbReference type="Proteomes" id="UP001500124"/>
    </source>
</evidence>
<sequence length="80" mass="8876">MTGRRKPTNGRVSLLRDPELVSLIEGTDSRADGDEAPWWEAYGGQRDPASGLIAFPPASQLPHCPFECELCDRHTRRRGA</sequence>